<accession>A0A7T0C2A0</accession>
<feature type="domain" description="Lcl C-terminal" evidence="1">
    <location>
        <begin position="12"/>
        <end position="137"/>
    </location>
</feature>
<evidence type="ECO:0000313" key="3">
    <source>
        <dbReference type="Proteomes" id="UP000594464"/>
    </source>
</evidence>
<dbReference type="InterPro" id="IPR011460">
    <property type="entry name" value="Lcl_C"/>
</dbReference>
<dbReference type="EMBL" id="CP048620">
    <property type="protein sequence ID" value="QPJ65062.1"/>
    <property type="molecule type" value="Genomic_DNA"/>
</dbReference>
<evidence type="ECO:0000259" key="1">
    <source>
        <dbReference type="Pfam" id="PF07603"/>
    </source>
</evidence>
<dbReference type="Pfam" id="PF07603">
    <property type="entry name" value="Lcl_C"/>
    <property type="match status" value="1"/>
</dbReference>
<dbReference type="AlphaFoldDB" id="A0A7T0C2A0"/>
<dbReference type="Proteomes" id="UP000594464">
    <property type="component" value="Chromosome"/>
</dbReference>
<name>A0A7T0C2A0_9BACT</name>
<sequence length="164" mass="18865">MAEERFIDNGDGTITDTLTTLMWMKEDSFQMLKKFSSYYHCEKVLAKLNGEAFAGYSDWRFPDKHEAFSLFEEAKVVKDKYDMDIHIDPIFPPGGGFSTWTSHKRGKFTAYNLSYSSGTGGHKETDENINDCVRFVRGELDAKRYKKRPIPQPKDVVTRGGGWR</sequence>
<reference evidence="3" key="1">
    <citation type="submission" date="2020-02" db="EMBL/GenBank/DDBJ databases">
        <title>Genomic and physiological characterization of two novel Nitrospinaceae genera.</title>
        <authorList>
            <person name="Mueller A.J."/>
            <person name="Jung M.-Y."/>
            <person name="Strachan C.R."/>
            <person name="Herbold C.W."/>
            <person name="Kirkegaard R.H."/>
            <person name="Daims H."/>
        </authorList>
    </citation>
    <scope>NUCLEOTIDE SEQUENCE [LARGE SCALE GENOMIC DNA]</scope>
</reference>
<evidence type="ECO:0000313" key="2">
    <source>
        <dbReference type="EMBL" id="QPJ65062.1"/>
    </source>
</evidence>
<dbReference type="KEGG" id="nva:G3M78_06525"/>
<protein>
    <submittedName>
        <fullName evidence="2">DUF1566 domain-containing protein</fullName>
    </submittedName>
</protein>
<gene>
    <name evidence="2" type="ORF">G3M78_06525</name>
</gene>
<proteinExistence type="predicted"/>
<organism evidence="2 3">
    <name type="scientific">Candidatus Nitrohelix vancouverensis</name>
    <dbReference type="NCBI Taxonomy" id="2705534"/>
    <lineage>
        <taxon>Bacteria</taxon>
        <taxon>Pseudomonadati</taxon>
        <taxon>Nitrospinota/Tectimicrobiota group</taxon>
        <taxon>Nitrospinota</taxon>
        <taxon>Nitrospinia</taxon>
        <taxon>Nitrospinales</taxon>
        <taxon>Nitrospinaceae</taxon>
        <taxon>Candidatus Nitrohelix</taxon>
    </lineage>
</organism>